<dbReference type="GO" id="GO:0046872">
    <property type="term" value="F:metal ion binding"/>
    <property type="evidence" value="ECO:0007669"/>
    <property type="project" value="UniProtKB-KW"/>
</dbReference>
<dbReference type="PANTHER" id="PTHR19359:SF150">
    <property type="entry name" value="CYTOCHROME B5"/>
    <property type="match status" value="1"/>
</dbReference>
<protein>
    <submittedName>
        <fullName evidence="15">KLTH0A04026p</fullName>
    </submittedName>
</protein>
<dbReference type="InterPro" id="IPR050668">
    <property type="entry name" value="Cytochrome_b5"/>
</dbReference>
<keyword evidence="5" id="KW-0479">Metal-binding</keyword>
<evidence type="ECO:0000256" key="12">
    <source>
        <dbReference type="ARBA" id="ARBA00038168"/>
    </source>
</evidence>
<accession>C5DBN2</accession>
<dbReference type="SUPFAM" id="SSF55856">
    <property type="entry name" value="Cytochrome b5-like heme/steroid binding domain"/>
    <property type="match status" value="1"/>
</dbReference>
<dbReference type="Pfam" id="PF00173">
    <property type="entry name" value="Cyt-b5"/>
    <property type="match status" value="1"/>
</dbReference>
<keyword evidence="16" id="KW-1185">Reference proteome</keyword>
<evidence type="ECO:0000256" key="11">
    <source>
        <dbReference type="ARBA" id="ARBA00037877"/>
    </source>
</evidence>
<keyword evidence="13" id="KW-1133">Transmembrane helix</keyword>
<evidence type="ECO:0000256" key="3">
    <source>
        <dbReference type="ARBA" id="ARBA00022617"/>
    </source>
</evidence>
<keyword evidence="9" id="KW-0408">Iron</keyword>
<proteinExistence type="inferred from homology"/>
<evidence type="ECO:0000256" key="4">
    <source>
        <dbReference type="ARBA" id="ARBA00022692"/>
    </source>
</evidence>
<dbReference type="EMBL" id="CU928165">
    <property type="protein sequence ID" value="CAR21189.1"/>
    <property type="molecule type" value="Genomic_DNA"/>
</dbReference>
<keyword evidence="8" id="KW-0249">Electron transport</keyword>
<dbReference type="OMA" id="HTSAEDC"/>
<evidence type="ECO:0000256" key="10">
    <source>
        <dbReference type="ARBA" id="ARBA00023136"/>
    </source>
</evidence>
<dbReference type="InParanoid" id="C5DBN2"/>
<dbReference type="eggNOG" id="KOG0537">
    <property type="taxonomic scope" value="Eukaryota"/>
</dbReference>
<sequence length="233" mass="25877">MPLESQKKVRFCLEKEEQDLGAAEHTVLEQPPVISREELATHTSAEDCWLAIHGAVYDVSRYLTQHPGGAQVMLKLAGKDATAQFDDVGHSMESLMFDLGSGACVGVLKARPVTTALSTPQKQQQASEFAPEHSSYWEQLWTWVKHVPETPLGFRNLKWATGELRSRNPSVYKGDAEVRRELNALAIAVVMGVCIIMLVYVKLRCPSMMEHVVLGALPEEMAGENFDIPSWSL</sequence>
<comment type="similarity">
    <text evidence="12">Belongs to the cytochrome b5 family.</text>
</comment>
<dbReference type="InterPro" id="IPR001199">
    <property type="entry name" value="Cyt_B5-like_heme/steroid-bd"/>
</dbReference>
<evidence type="ECO:0000259" key="14">
    <source>
        <dbReference type="PROSITE" id="PS50255"/>
    </source>
</evidence>
<dbReference type="InterPro" id="IPR036400">
    <property type="entry name" value="Cyt_B5-like_heme/steroid_sf"/>
</dbReference>
<keyword evidence="7" id="KW-0492">Microsome</keyword>
<evidence type="ECO:0000256" key="7">
    <source>
        <dbReference type="ARBA" id="ARBA00022848"/>
    </source>
</evidence>
<dbReference type="SMART" id="SM01117">
    <property type="entry name" value="Cyt-b5"/>
    <property type="match status" value="1"/>
</dbReference>
<evidence type="ECO:0000256" key="8">
    <source>
        <dbReference type="ARBA" id="ARBA00022982"/>
    </source>
</evidence>
<keyword evidence="2" id="KW-0813">Transport</keyword>
<evidence type="ECO:0000256" key="1">
    <source>
        <dbReference type="ARBA" id="ARBA00004131"/>
    </source>
</evidence>
<dbReference type="STRING" id="559295.C5DBN2"/>
<dbReference type="GO" id="GO:0020037">
    <property type="term" value="F:heme binding"/>
    <property type="evidence" value="ECO:0007669"/>
    <property type="project" value="TreeGrafter"/>
</dbReference>
<keyword evidence="3" id="KW-0349">Heme</keyword>
<dbReference type="PROSITE" id="PS50255">
    <property type="entry name" value="CYTOCHROME_B5_2"/>
    <property type="match status" value="1"/>
</dbReference>
<dbReference type="KEGG" id="lth:KLTH0A04026g"/>
<evidence type="ECO:0000313" key="15">
    <source>
        <dbReference type="EMBL" id="CAR21189.1"/>
    </source>
</evidence>
<evidence type="ECO:0000256" key="5">
    <source>
        <dbReference type="ARBA" id="ARBA00022723"/>
    </source>
</evidence>
<evidence type="ECO:0000256" key="9">
    <source>
        <dbReference type="ARBA" id="ARBA00023004"/>
    </source>
</evidence>
<dbReference type="GO" id="GO:0016126">
    <property type="term" value="P:sterol biosynthetic process"/>
    <property type="evidence" value="ECO:0007669"/>
    <property type="project" value="TreeGrafter"/>
</dbReference>
<dbReference type="GO" id="GO:0005789">
    <property type="term" value="C:endoplasmic reticulum membrane"/>
    <property type="evidence" value="ECO:0007669"/>
    <property type="project" value="UniProtKB-SubCell"/>
</dbReference>
<comment type="subcellular location">
    <subcellularLocation>
        <location evidence="1">Endoplasmic reticulum membrane</location>
        <topology evidence="1">Single-pass membrane protein</topology>
        <orientation evidence="1">Cytoplasmic side</orientation>
    </subcellularLocation>
    <subcellularLocation>
        <location evidence="11">Microsome membrane</location>
        <topology evidence="11">Single-pass membrane protein</topology>
        <orientation evidence="11">Cytoplasmic side</orientation>
    </subcellularLocation>
</comment>
<reference evidence="15 16" key="1">
    <citation type="journal article" date="2009" name="Genome Res.">
        <title>Comparative genomics of protoploid Saccharomycetaceae.</title>
        <authorList>
            <consortium name="The Genolevures Consortium"/>
            <person name="Souciet J.-L."/>
            <person name="Dujon B."/>
            <person name="Gaillardin C."/>
            <person name="Johnston M."/>
            <person name="Baret P.V."/>
            <person name="Cliften P."/>
            <person name="Sherman D.J."/>
            <person name="Weissenbach J."/>
            <person name="Westhof E."/>
            <person name="Wincker P."/>
            <person name="Jubin C."/>
            <person name="Poulain J."/>
            <person name="Barbe V."/>
            <person name="Segurens B."/>
            <person name="Artiguenave F."/>
            <person name="Anthouard V."/>
            <person name="Vacherie B."/>
            <person name="Val M.-E."/>
            <person name="Fulton R.S."/>
            <person name="Minx P."/>
            <person name="Wilson R."/>
            <person name="Durrens P."/>
            <person name="Jean G."/>
            <person name="Marck C."/>
            <person name="Martin T."/>
            <person name="Nikolski M."/>
            <person name="Rolland T."/>
            <person name="Seret M.-L."/>
            <person name="Casaregola S."/>
            <person name="Despons L."/>
            <person name="Fairhead C."/>
            <person name="Fischer G."/>
            <person name="Lafontaine I."/>
            <person name="Leh V."/>
            <person name="Lemaire M."/>
            <person name="de Montigny J."/>
            <person name="Neuveglise C."/>
            <person name="Thierry A."/>
            <person name="Blanc-Lenfle I."/>
            <person name="Bleykasten C."/>
            <person name="Diffels J."/>
            <person name="Fritsch E."/>
            <person name="Frangeul L."/>
            <person name="Goeffon A."/>
            <person name="Jauniaux N."/>
            <person name="Kachouri-Lafond R."/>
            <person name="Payen C."/>
            <person name="Potier S."/>
            <person name="Pribylova L."/>
            <person name="Ozanne C."/>
            <person name="Richard G.-F."/>
            <person name="Sacerdot C."/>
            <person name="Straub M.-L."/>
            <person name="Talla E."/>
        </authorList>
    </citation>
    <scope>NUCLEOTIDE SEQUENCE [LARGE SCALE GENOMIC DNA]</scope>
    <source>
        <strain evidence="16">ATCC 56472 / CBS 6340 / NRRL Y-8284</strain>
    </source>
</reference>
<keyword evidence="4 13" id="KW-0812">Transmembrane</keyword>
<keyword evidence="10 13" id="KW-0472">Membrane</keyword>
<feature type="domain" description="Cytochrome b5 heme-binding" evidence="14">
    <location>
        <begin position="31"/>
        <end position="109"/>
    </location>
</feature>
<dbReference type="OrthoDB" id="1925334at2759"/>
<evidence type="ECO:0000313" key="16">
    <source>
        <dbReference type="Proteomes" id="UP000002036"/>
    </source>
</evidence>
<dbReference type="HOGENOM" id="CLU_102602_2_0_1"/>
<dbReference type="Gene3D" id="3.10.120.10">
    <property type="entry name" value="Cytochrome b5-like heme/steroid binding domain"/>
    <property type="match status" value="1"/>
</dbReference>
<evidence type="ECO:0000256" key="6">
    <source>
        <dbReference type="ARBA" id="ARBA00022824"/>
    </source>
</evidence>
<keyword evidence="6" id="KW-0256">Endoplasmic reticulum</keyword>
<dbReference type="PANTHER" id="PTHR19359">
    <property type="entry name" value="CYTOCHROME B5"/>
    <property type="match status" value="1"/>
</dbReference>
<organism evidence="15 16">
    <name type="scientific">Lachancea thermotolerans (strain ATCC 56472 / CBS 6340 / NRRL Y-8284)</name>
    <name type="common">Yeast</name>
    <name type="synonym">Kluyveromyces thermotolerans</name>
    <dbReference type="NCBI Taxonomy" id="559295"/>
    <lineage>
        <taxon>Eukaryota</taxon>
        <taxon>Fungi</taxon>
        <taxon>Dikarya</taxon>
        <taxon>Ascomycota</taxon>
        <taxon>Saccharomycotina</taxon>
        <taxon>Saccharomycetes</taxon>
        <taxon>Saccharomycetales</taxon>
        <taxon>Saccharomycetaceae</taxon>
        <taxon>Lachancea</taxon>
    </lineage>
</organism>
<feature type="transmembrane region" description="Helical" evidence="13">
    <location>
        <begin position="182"/>
        <end position="201"/>
    </location>
</feature>
<dbReference type="GeneID" id="8290434"/>
<gene>
    <name evidence="15" type="ordered locus">KLTH0A04026g</name>
</gene>
<dbReference type="AlphaFoldDB" id="C5DBN2"/>
<dbReference type="Proteomes" id="UP000002036">
    <property type="component" value="Chromosome A"/>
</dbReference>
<dbReference type="RefSeq" id="XP_002551631.1">
    <property type="nucleotide sequence ID" value="XM_002551585.1"/>
</dbReference>
<dbReference type="PRINTS" id="PR00363">
    <property type="entry name" value="CYTOCHROMEB5"/>
</dbReference>
<evidence type="ECO:0000256" key="13">
    <source>
        <dbReference type="SAM" id="Phobius"/>
    </source>
</evidence>
<evidence type="ECO:0000256" key="2">
    <source>
        <dbReference type="ARBA" id="ARBA00022448"/>
    </source>
</evidence>
<name>C5DBN2_LACTC</name>